<protein>
    <submittedName>
        <fullName evidence="1">Uncharacterized protein</fullName>
    </submittedName>
</protein>
<proteinExistence type="predicted"/>
<name>A0ABR6ZKV9_9BURK</name>
<dbReference type="EMBL" id="JACOGF010000001">
    <property type="protein sequence ID" value="MBC3916434.1"/>
    <property type="molecule type" value="Genomic_DNA"/>
</dbReference>
<accession>A0ABR6ZKV9</accession>
<keyword evidence="2" id="KW-1185">Reference proteome</keyword>
<sequence>MIHLPEATAIDTQEPVRDGIHKAEAMLNSQRLCIVSGMESAMHPPLRATSMSTDSRKKAD</sequence>
<dbReference type="Proteomes" id="UP000650424">
    <property type="component" value="Unassembled WGS sequence"/>
</dbReference>
<organism evidence="1 2">
    <name type="scientific">Undibacterium hunanense</name>
    <dbReference type="NCBI Taxonomy" id="2762292"/>
    <lineage>
        <taxon>Bacteria</taxon>
        <taxon>Pseudomonadati</taxon>
        <taxon>Pseudomonadota</taxon>
        <taxon>Betaproteobacteria</taxon>
        <taxon>Burkholderiales</taxon>
        <taxon>Oxalobacteraceae</taxon>
        <taxon>Undibacterium</taxon>
    </lineage>
</organism>
<evidence type="ECO:0000313" key="1">
    <source>
        <dbReference type="EMBL" id="MBC3916434.1"/>
    </source>
</evidence>
<gene>
    <name evidence="1" type="ORF">H8L32_02935</name>
</gene>
<dbReference type="RefSeq" id="WP_186945655.1">
    <property type="nucleotide sequence ID" value="NZ_JACOGF010000001.1"/>
</dbReference>
<comment type="caution">
    <text evidence="1">The sequence shown here is derived from an EMBL/GenBank/DDBJ whole genome shotgun (WGS) entry which is preliminary data.</text>
</comment>
<evidence type="ECO:0000313" key="2">
    <source>
        <dbReference type="Proteomes" id="UP000650424"/>
    </source>
</evidence>
<reference evidence="1 2" key="1">
    <citation type="submission" date="2020-08" db="EMBL/GenBank/DDBJ databases">
        <title>Novel species isolated from subtropical streams in China.</title>
        <authorList>
            <person name="Lu H."/>
        </authorList>
    </citation>
    <scope>NUCLEOTIDE SEQUENCE [LARGE SCALE GENOMIC DNA]</scope>
    <source>
        <strain evidence="1 2">CY18W</strain>
    </source>
</reference>